<keyword evidence="5" id="KW-1185">Reference proteome</keyword>
<dbReference type="RefSeq" id="WP_036124029.1">
    <property type="nucleotide sequence ID" value="NZ_BMET01000003.1"/>
</dbReference>
<evidence type="ECO:0000256" key="1">
    <source>
        <dbReference type="ARBA" id="ARBA00009670"/>
    </source>
</evidence>
<evidence type="ECO:0000256" key="2">
    <source>
        <dbReference type="SAM" id="Phobius"/>
    </source>
</evidence>
<proteinExistence type="inferred from homology"/>
<dbReference type="eggNOG" id="COG0661">
    <property type="taxonomic scope" value="Bacteria"/>
</dbReference>
<dbReference type="PANTHER" id="PTHR10566">
    <property type="entry name" value="CHAPERONE-ACTIVITY OF BC1 COMPLEX CABC1 -RELATED"/>
    <property type="match status" value="1"/>
</dbReference>
<dbReference type="STRING" id="1197477.IA57_12430"/>
<organism evidence="4 5">
    <name type="scientific">Mangrovimonas yunxiaonensis</name>
    <dbReference type="NCBI Taxonomy" id="1197477"/>
    <lineage>
        <taxon>Bacteria</taxon>
        <taxon>Pseudomonadati</taxon>
        <taxon>Bacteroidota</taxon>
        <taxon>Flavobacteriia</taxon>
        <taxon>Flavobacteriales</taxon>
        <taxon>Flavobacteriaceae</taxon>
        <taxon>Mangrovimonas</taxon>
    </lineage>
</organism>
<dbReference type="Gene3D" id="1.10.510.10">
    <property type="entry name" value="Transferase(Phosphotransferase) domain 1"/>
    <property type="match status" value="1"/>
</dbReference>
<evidence type="ECO:0000313" key="4">
    <source>
        <dbReference type="EMBL" id="KFB00224.1"/>
    </source>
</evidence>
<dbReference type="PANTHER" id="PTHR10566:SF113">
    <property type="entry name" value="PROTEIN ACTIVITY OF BC1 COMPLEX KINASE 7, CHLOROPLASTIC"/>
    <property type="match status" value="1"/>
</dbReference>
<gene>
    <name evidence="4" type="ORF">IA57_12430</name>
</gene>
<dbReference type="EMBL" id="JPFK01000009">
    <property type="protein sequence ID" value="KFB00224.1"/>
    <property type="molecule type" value="Genomic_DNA"/>
</dbReference>
<feature type="transmembrane region" description="Helical" evidence="2">
    <location>
        <begin position="519"/>
        <end position="542"/>
    </location>
</feature>
<dbReference type="Proteomes" id="UP000028521">
    <property type="component" value="Unassembled WGS sequence"/>
</dbReference>
<dbReference type="GO" id="GO:0005524">
    <property type="term" value="F:ATP binding"/>
    <property type="evidence" value="ECO:0007669"/>
    <property type="project" value="InterPro"/>
</dbReference>
<accession>A0A084THN8</accession>
<sequence length="552" mass="63139">MGNNTNKITRTIKIASVLSKYGFEDIISHSSIDKIIPKKFIHANEKIDRIKSLSVYARIRMAISDLGPTYIKLGQLFSDRDDLLPSELTAELKKLQNNAGEDFINVREKIGKELQINPDDFFESIDEKPFATASISQVFKAQLKTGEKVVLKIKREKIQETIEADLLIMKDLAKILENYNAESKKINLYKIVHTFEKSIHTELSFLQEFDNIERFRKDFQEDENLYVHKTFKHLSNNNILCLEFIEGIKITDISSLENQGFDTNQVAMVGFDMYMQQVLKNGYFHADPHPGNIFVTYKGEISFIDFGIMGRLMPSDIEHIEDFLQYLINKDAKKLISTLKKIAITYSVKNQKQLERDVYQIFEIVDESSLNNIDLTLITKKLKEIFKQNEVEFPDYVYLLMKGIALIEGIGRKLNPNINVYQIIEPYAIEIIQKKLSPKYTFVKGIKRLQNISELLGDLPNEIQSLVHKIKENDIEVSHKIKGIELVASTVDRLVIAIILAALSIGSAILVLADMPPKIYNIPVLGFLGFTISLFLGIYIVVSMLKKDKSSV</sequence>
<dbReference type="SUPFAM" id="SSF56112">
    <property type="entry name" value="Protein kinase-like (PK-like)"/>
    <property type="match status" value="1"/>
</dbReference>
<keyword evidence="2" id="KW-1133">Transmembrane helix</keyword>
<name>A0A084THN8_9FLAO</name>
<dbReference type="GO" id="GO:0004672">
    <property type="term" value="F:protein kinase activity"/>
    <property type="evidence" value="ECO:0007669"/>
    <property type="project" value="InterPro"/>
</dbReference>
<dbReference type="OrthoDB" id="9795390at2"/>
<dbReference type="InterPro" id="IPR000719">
    <property type="entry name" value="Prot_kinase_dom"/>
</dbReference>
<keyword evidence="2" id="KW-0472">Membrane</keyword>
<dbReference type="PROSITE" id="PS50011">
    <property type="entry name" value="PROTEIN_KINASE_DOM"/>
    <property type="match status" value="1"/>
</dbReference>
<evidence type="ECO:0000259" key="3">
    <source>
        <dbReference type="PROSITE" id="PS50011"/>
    </source>
</evidence>
<comment type="similarity">
    <text evidence="1">Belongs to the protein kinase superfamily. ADCK protein kinase family.</text>
</comment>
<keyword evidence="2" id="KW-0812">Transmembrane</keyword>
<dbReference type="InterPro" id="IPR011009">
    <property type="entry name" value="Kinase-like_dom_sf"/>
</dbReference>
<comment type="caution">
    <text evidence="4">The sequence shown here is derived from an EMBL/GenBank/DDBJ whole genome shotgun (WGS) entry which is preliminary data.</text>
</comment>
<reference evidence="5" key="2">
    <citation type="submission" date="2014-07" db="EMBL/GenBank/DDBJ databases">
        <title>Genome sequence of Mangrovimonas yunxiaonensis.</title>
        <authorList>
            <person name="Li Y."/>
            <person name="Zheng T."/>
        </authorList>
    </citation>
    <scope>NUCLEOTIDE SEQUENCE [LARGE SCALE GENOMIC DNA]</scope>
    <source>
        <strain evidence="5">LY01</strain>
    </source>
</reference>
<dbReference type="CDD" id="cd05121">
    <property type="entry name" value="ABC1_ADCK3-like"/>
    <property type="match status" value="1"/>
</dbReference>
<dbReference type="AlphaFoldDB" id="A0A084THN8"/>
<reference evidence="4 5" key="1">
    <citation type="journal article" date="2014" name="Genome Announc.">
        <title>Draft Genome Sequence of the Algicidal Bacterium Mangrovimonas yunxiaonensis Strain LY01.</title>
        <authorList>
            <person name="Li Y."/>
            <person name="Zhu H."/>
            <person name="Li C."/>
            <person name="Zhang H."/>
            <person name="Chen Z."/>
            <person name="Zheng W."/>
            <person name="Xu H."/>
            <person name="Zheng T."/>
        </authorList>
    </citation>
    <scope>NUCLEOTIDE SEQUENCE [LARGE SCALE GENOMIC DNA]</scope>
    <source>
        <strain evidence="4 5">LY01</strain>
    </source>
</reference>
<protein>
    <recommendedName>
        <fullName evidence="3">Protein kinase domain-containing protein</fullName>
    </recommendedName>
</protein>
<feature type="domain" description="Protein kinase" evidence="3">
    <location>
        <begin position="124"/>
        <end position="456"/>
    </location>
</feature>
<dbReference type="InterPro" id="IPR004147">
    <property type="entry name" value="ABC1_dom"/>
</dbReference>
<dbReference type="Pfam" id="PF03109">
    <property type="entry name" value="ABC1"/>
    <property type="match status" value="1"/>
</dbReference>
<feature type="transmembrane region" description="Helical" evidence="2">
    <location>
        <begin position="494"/>
        <end position="513"/>
    </location>
</feature>
<dbReference type="InterPro" id="IPR050154">
    <property type="entry name" value="UbiB_kinase"/>
</dbReference>
<evidence type="ECO:0000313" key="5">
    <source>
        <dbReference type="Proteomes" id="UP000028521"/>
    </source>
</evidence>